<feature type="non-terminal residue" evidence="7">
    <location>
        <position position="94"/>
    </location>
</feature>
<evidence type="ECO:0000256" key="6">
    <source>
        <dbReference type="SAM" id="Phobius"/>
    </source>
</evidence>
<organism evidence="7 8">
    <name type="scientific">Streptomyces gottesmaniae</name>
    <dbReference type="NCBI Taxonomy" id="3075518"/>
    <lineage>
        <taxon>Bacteria</taxon>
        <taxon>Bacillati</taxon>
        <taxon>Actinomycetota</taxon>
        <taxon>Actinomycetes</taxon>
        <taxon>Kitasatosporales</taxon>
        <taxon>Streptomycetaceae</taxon>
        <taxon>Streptomyces</taxon>
    </lineage>
</organism>
<keyword evidence="4 6" id="KW-0472">Membrane</keyword>
<evidence type="ECO:0000313" key="8">
    <source>
        <dbReference type="Proteomes" id="UP001180737"/>
    </source>
</evidence>
<feature type="region of interest" description="Disordered" evidence="5">
    <location>
        <begin position="1"/>
        <end position="20"/>
    </location>
</feature>
<evidence type="ECO:0000256" key="1">
    <source>
        <dbReference type="ARBA" id="ARBA00004141"/>
    </source>
</evidence>
<feature type="transmembrane region" description="Helical" evidence="6">
    <location>
        <begin position="60"/>
        <end position="82"/>
    </location>
</feature>
<proteinExistence type="predicted"/>
<feature type="transmembrane region" description="Helical" evidence="6">
    <location>
        <begin position="27"/>
        <end position="48"/>
    </location>
</feature>
<accession>A0ABU2ZD09</accession>
<reference evidence="7" key="1">
    <citation type="submission" date="2024-05" db="EMBL/GenBank/DDBJ databases">
        <title>30 novel species of actinomycetes from the DSMZ collection.</title>
        <authorList>
            <person name="Nouioui I."/>
        </authorList>
    </citation>
    <scope>NUCLEOTIDE SEQUENCE</scope>
    <source>
        <strain evidence="7">DSM 3412</strain>
    </source>
</reference>
<evidence type="ECO:0000313" key="7">
    <source>
        <dbReference type="EMBL" id="MDT0574494.1"/>
    </source>
</evidence>
<evidence type="ECO:0000256" key="4">
    <source>
        <dbReference type="ARBA" id="ARBA00023136"/>
    </source>
</evidence>
<dbReference type="Pfam" id="PF01943">
    <property type="entry name" value="Polysacc_synt"/>
    <property type="match status" value="1"/>
</dbReference>
<dbReference type="InterPro" id="IPR002797">
    <property type="entry name" value="Polysacc_synth"/>
</dbReference>
<keyword evidence="8" id="KW-1185">Reference proteome</keyword>
<gene>
    <name evidence="7" type="ORF">RM704_44770</name>
</gene>
<evidence type="ECO:0000256" key="5">
    <source>
        <dbReference type="SAM" id="MobiDB-lite"/>
    </source>
</evidence>
<comment type="caution">
    <text evidence="7">The sequence shown here is derived from an EMBL/GenBank/DDBJ whole genome shotgun (WGS) entry which is preliminary data.</text>
</comment>
<dbReference type="EMBL" id="JAVRFJ010000143">
    <property type="protein sequence ID" value="MDT0574494.1"/>
    <property type="molecule type" value="Genomic_DNA"/>
</dbReference>
<evidence type="ECO:0000256" key="3">
    <source>
        <dbReference type="ARBA" id="ARBA00022989"/>
    </source>
</evidence>
<comment type="subcellular location">
    <subcellularLocation>
        <location evidence="1">Membrane</location>
        <topology evidence="1">Multi-pass membrane protein</topology>
    </subcellularLocation>
</comment>
<keyword evidence="2 6" id="KW-0812">Transmembrane</keyword>
<name>A0ABU2ZD09_9ACTN</name>
<evidence type="ECO:0000256" key="2">
    <source>
        <dbReference type="ARBA" id="ARBA00022692"/>
    </source>
</evidence>
<dbReference type="Proteomes" id="UP001180737">
    <property type="component" value="Unassembled WGS sequence"/>
</dbReference>
<sequence>MESLREENNNTNTREEHSLKHKTAKGLLWGGMSNLIQQLLGAFFGVYVSRILTPEDYGAVAVLLIFPVLASTLQESGFVSAITNQKQVEHKDYN</sequence>
<feature type="compositionally biased region" description="Basic and acidic residues" evidence="5">
    <location>
        <begin position="1"/>
        <end position="18"/>
    </location>
</feature>
<protein>
    <submittedName>
        <fullName evidence="7">Oligosaccharide flippase family protein</fullName>
    </submittedName>
</protein>
<keyword evidence="3 6" id="KW-1133">Transmembrane helix</keyword>
<dbReference type="RefSeq" id="WP_311593626.1">
    <property type="nucleotide sequence ID" value="NZ_JAVRFJ010000143.1"/>
</dbReference>